<organism evidence="12 13">
    <name type="scientific">Papilio machaon</name>
    <name type="common">Old World swallowtail butterfly</name>
    <dbReference type="NCBI Taxonomy" id="76193"/>
    <lineage>
        <taxon>Eukaryota</taxon>
        <taxon>Metazoa</taxon>
        <taxon>Ecdysozoa</taxon>
        <taxon>Arthropoda</taxon>
        <taxon>Hexapoda</taxon>
        <taxon>Insecta</taxon>
        <taxon>Pterygota</taxon>
        <taxon>Neoptera</taxon>
        <taxon>Endopterygota</taxon>
        <taxon>Lepidoptera</taxon>
        <taxon>Glossata</taxon>
        <taxon>Ditrysia</taxon>
        <taxon>Papilionoidea</taxon>
        <taxon>Papilionidae</taxon>
        <taxon>Papilioninae</taxon>
        <taxon>Papilio</taxon>
    </lineage>
</organism>
<evidence type="ECO:0000256" key="1">
    <source>
        <dbReference type="ARBA" id="ARBA00004173"/>
    </source>
</evidence>
<evidence type="ECO:0000256" key="7">
    <source>
        <dbReference type="ARBA" id="ARBA00041606"/>
    </source>
</evidence>
<evidence type="ECO:0000313" key="12">
    <source>
        <dbReference type="EMBL" id="KPJ18274.1"/>
    </source>
</evidence>
<dbReference type="PROSITE" id="PS50881">
    <property type="entry name" value="S5_DSRBD"/>
    <property type="match status" value="1"/>
</dbReference>
<dbReference type="STRING" id="76193.A0A194RLH9"/>
<dbReference type="FunFam" id="3.30.230.10:FF:000002">
    <property type="entry name" value="30S ribosomal protein S5"/>
    <property type="match status" value="2"/>
</dbReference>
<dbReference type="GO" id="GO:0005743">
    <property type="term" value="C:mitochondrial inner membrane"/>
    <property type="evidence" value="ECO:0007669"/>
    <property type="project" value="UniProtKB-ARBA"/>
</dbReference>
<sequence length="503" mass="57483">MALKLFSLKHLIKKPVNILFNQGSIYQNNVVHNLKNFSTSSIACVNFFNKLPAEKLWKSVTSVSNAGAKKGRGKGAGRIRIRDLNRGQVIGVGKVNMLWPGLSAPVIRGRELLKQQRLPDDPERQMEKLIKLRDSMTKFRRIKLSSIERGWSGTRMPGRSIGPPDPVADEEFTGFDTKVLQLRSLLIMKGTLGRTRNYQAMVVTGNGQGLAGFGLGRAKEAPAALRKAKNRAGKKLMHFDIYNGHTIFHDFFTAFGKTKIYVEKKNEGFGLSCHRAIKEICQAIGIKDLRAKVEGSHNLQHIVKAFFIGLLQQVSVTLIFHDFFTAFGKTKIYVEKKNEGFGLSCHRAIKEICQAIGIKDLRAKVEGSHNLQHIVKAFFIGLLQQRTHQQLAEEKKLHLVEYKAENEYYPTVVASPSVVRTKDEIPKDETLDFIQYVMNDKVVLKKKKFPRFYETMPHYDIYLKKYERYRNHEKIRLNLKIENGEVKSFLNYKYPEENDVKET</sequence>
<dbReference type="InterPro" id="IPR014721">
    <property type="entry name" value="Ribsml_uS5_D2-typ_fold_subgr"/>
</dbReference>
<dbReference type="PROSITE" id="PS00585">
    <property type="entry name" value="RIBOSOMAL_S5"/>
    <property type="match status" value="1"/>
</dbReference>
<dbReference type="SUPFAM" id="SSF54211">
    <property type="entry name" value="Ribosomal protein S5 domain 2-like"/>
    <property type="match status" value="2"/>
</dbReference>
<evidence type="ECO:0000256" key="5">
    <source>
        <dbReference type="ARBA" id="ARBA00023274"/>
    </source>
</evidence>
<dbReference type="InterPro" id="IPR020568">
    <property type="entry name" value="Ribosomal_Su5_D2-typ_SF"/>
</dbReference>
<dbReference type="InterPro" id="IPR005324">
    <property type="entry name" value="Ribosomal_uS5_C"/>
</dbReference>
<reference evidence="12 13" key="1">
    <citation type="journal article" date="2015" name="Nat. Commun.">
        <title>Outbred genome sequencing and CRISPR/Cas9 gene editing in butterflies.</title>
        <authorList>
            <person name="Li X."/>
            <person name="Fan D."/>
            <person name="Zhang W."/>
            <person name="Liu G."/>
            <person name="Zhang L."/>
            <person name="Zhao L."/>
            <person name="Fang X."/>
            <person name="Chen L."/>
            <person name="Dong Y."/>
            <person name="Chen Y."/>
            <person name="Ding Y."/>
            <person name="Zhao R."/>
            <person name="Feng M."/>
            <person name="Zhu Y."/>
            <person name="Feng Y."/>
            <person name="Jiang X."/>
            <person name="Zhu D."/>
            <person name="Xiang H."/>
            <person name="Feng X."/>
            <person name="Li S."/>
            <person name="Wang J."/>
            <person name="Zhang G."/>
            <person name="Kronforst M.R."/>
            <person name="Wang W."/>
        </authorList>
    </citation>
    <scope>NUCLEOTIDE SEQUENCE [LARGE SCALE GENOMIC DNA]</scope>
    <source>
        <strain evidence="12">Ya'a_city_454_Pm</strain>
        <tissue evidence="12">Whole body</tissue>
    </source>
</reference>
<dbReference type="Pfam" id="PF03719">
    <property type="entry name" value="Ribosomal_S5_C"/>
    <property type="match status" value="2"/>
</dbReference>
<evidence type="ECO:0000259" key="11">
    <source>
        <dbReference type="PROSITE" id="PS50881"/>
    </source>
</evidence>
<keyword evidence="4" id="KW-0496">Mitochondrion</keyword>
<evidence type="ECO:0000256" key="9">
    <source>
        <dbReference type="PROSITE-ProRule" id="PRU00268"/>
    </source>
</evidence>
<evidence type="ECO:0000256" key="4">
    <source>
        <dbReference type="ARBA" id="ARBA00023128"/>
    </source>
</evidence>
<keyword evidence="5 9" id="KW-0687">Ribonucleoprotein</keyword>
<comment type="subunit">
    <text evidence="8">Component of the mitochondrial ribosome small subunit (28S) which comprises a 12S rRNA and about 30 distinct proteins.</text>
</comment>
<dbReference type="GO" id="GO:0003723">
    <property type="term" value="F:RNA binding"/>
    <property type="evidence" value="ECO:0007669"/>
    <property type="project" value="InterPro"/>
</dbReference>
<dbReference type="InterPro" id="IPR048584">
    <property type="entry name" value="Ribosomal_uS5m_N"/>
</dbReference>
<dbReference type="GO" id="GO:0003735">
    <property type="term" value="F:structural constituent of ribosome"/>
    <property type="evidence" value="ECO:0007669"/>
    <property type="project" value="UniProtKB-UniRule"/>
</dbReference>
<accession>A0A194RLH9</accession>
<evidence type="ECO:0000256" key="8">
    <source>
        <dbReference type="ARBA" id="ARBA00062683"/>
    </source>
</evidence>
<evidence type="ECO:0000313" key="13">
    <source>
        <dbReference type="Proteomes" id="UP000053240"/>
    </source>
</evidence>
<dbReference type="InterPro" id="IPR000851">
    <property type="entry name" value="Ribosomal_uS5"/>
</dbReference>
<dbReference type="GO" id="GO:0005763">
    <property type="term" value="C:mitochondrial small ribosomal subunit"/>
    <property type="evidence" value="ECO:0007669"/>
    <property type="project" value="UniProtKB-ARBA"/>
</dbReference>
<dbReference type="GO" id="GO:0006412">
    <property type="term" value="P:translation"/>
    <property type="evidence" value="ECO:0007669"/>
    <property type="project" value="InterPro"/>
</dbReference>
<comment type="similarity">
    <text evidence="2 10">Belongs to the universal ribosomal protein uS5 family.</text>
</comment>
<gene>
    <name evidence="12" type="ORF">RR48_12122</name>
</gene>
<dbReference type="EMBL" id="KQ460045">
    <property type="protein sequence ID" value="KPJ18274.1"/>
    <property type="molecule type" value="Genomic_DNA"/>
</dbReference>
<evidence type="ECO:0000256" key="2">
    <source>
        <dbReference type="ARBA" id="ARBA00008945"/>
    </source>
</evidence>
<dbReference type="PANTHER" id="PTHR48277:SF1">
    <property type="entry name" value="MITOCHONDRIAL RIBOSOMAL PROTEIN S5"/>
    <property type="match status" value="1"/>
</dbReference>
<keyword evidence="13" id="KW-1185">Reference proteome</keyword>
<dbReference type="SUPFAM" id="SSF54768">
    <property type="entry name" value="dsRNA-binding domain-like"/>
    <property type="match status" value="1"/>
</dbReference>
<dbReference type="AlphaFoldDB" id="A0A194RLH9"/>
<evidence type="ECO:0000256" key="10">
    <source>
        <dbReference type="RuleBase" id="RU003823"/>
    </source>
</evidence>
<dbReference type="FunFam" id="3.30.160.20:FF:000022">
    <property type="entry name" value="28S ribosomal protein S5, mitochondrial"/>
    <property type="match status" value="1"/>
</dbReference>
<dbReference type="PANTHER" id="PTHR48277">
    <property type="entry name" value="MITOCHONDRIAL RIBOSOMAL PROTEIN S5"/>
    <property type="match status" value="1"/>
</dbReference>
<dbReference type="Gene3D" id="3.30.160.20">
    <property type="match status" value="1"/>
</dbReference>
<dbReference type="Proteomes" id="UP000053240">
    <property type="component" value="Unassembled WGS sequence"/>
</dbReference>
<keyword evidence="3 9" id="KW-0689">Ribosomal protein</keyword>
<dbReference type="Pfam" id="PF00333">
    <property type="entry name" value="Ribosomal_S5"/>
    <property type="match status" value="1"/>
</dbReference>
<protein>
    <recommendedName>
        <fullName evidence="6">Small ribosomal subunit protein uS5m</fullName>
    </recommendedName>
    <alternativeName>
        <fullName evidence="7">28S ribosomal protein S5, mitochondrial</fullName>
    </alternativeName>
</protein>
<evidence type="ECO:0000256" key="3">
    <source>
        <dbReference type="ARBA" id="ARBA00022980"/>
    </source>
</evidence>
<comment type="subcellular location">
    <subcellularLocation>
        <location evidence="1">Mitochondrion</location>
    </subcellularLocation>
</comment>
<evidence type="ECO:0000256" key="6">
    <source>
        <dbReference type="ARBA" id="ARBA00039335"/>
    </source>
</evidence>
<dbReference type="Pfam" id="PF21251">
    <property type="entry name" value="Ribosomal_uS5m_N"/>
    <property type="match status" value="1"/>
</dbReference>
<proteinExistence type="inferred from homology"/>
<dbReference type="InterPro" id="IPR018192">
    <property type="entry name" value="Ribosomal_uS5_N_CS"/>
</dbReference>
<feature type="domain" description="S5 DRBM" evidence="11">
    <location>
        <begin position="193"/>
        <end position="239"/>
    </location>
</feature>
<dbReference type="Gene3D" id="3.30.230.10">
    <property type="match status" value="2"/>
</dbReference>
<dbReference type="FunCoup" id="A0A194RLH9">
    <property type="interactions" value="436"/>
</dbReference>
<name>A0A194RLH9_PAPMA</name>
<dbReference type="InParanoid" id="A0A194RLH9"/>
<dbReference type="InterPro" id="IPR013810">
    <property type="entry name" value="Ribosomal_uS5_N"/>
</dbReference>